<name>A0ABU9WIW2_9BURK</name>
<proteinExistence type="predicted"/>
<gene>
    <name evidence="1" type="ORF">VOI36_19065</name>
</gene>
<protein>
    <submittedName>
        <fullName evidence="1">Capsular biosynthesis protein</fullName>
    </submittedName>
</protein>
<dbReference type="Proteomes" id="UP001466933">
    <property type="component" value="Unassembled WGS sequence"/>
</dbReference>
<accession>A0ABU9WIW2</accession>
<dbReference type="Pfam" id="PF05159">
    <property type="entry name" value="Capsule_synth"/>
    <property type="match status" value="2"/>
</dbReference>
<sequence length="595" mass="65568">MPLSWLELPVAHARFATFIDALNNHLSHHPDAQDLTAATRLMERVALLGATPARQVSRGDPVALPERGAAPRVLLIDQRLVSRGFGAYRERHAVHAFESMVNAAQRAHPNAEFWLARSGDAGAGRWLSELSAAALPARKRVGMDGALCDALRQVDHVYTVSASEGMHALLAGAALHVFGQPYYAGWGLSDDAVDLPRRTARPTLAALFEAVFVCMTEYPDPVTHGPGTLDAILDCLELQQAVQRRYADLRQIAGMRFQYWKRPFATPYLLAGGGALRWLRNAGQLAEAEYAVLWGGRNEHSLPANTPRIRIEDGFLHSAGLGSDMSAPHSQVLDRSGLYFDASRPSDLTAILNYARFDEGELQRAADLRRSLNECGVTKYNLGRRPTSWTPPTGRPVVLVIGQVADDASIRLGTRGIATADELLREVRARRPEAFVVYKPHPDVLSGNRRGVISAVDADLVDDKADVLSLIAVADEVHTLSSLAGFDALLRGKPVFTYGLPFYAGWGLTHDALAPLPWRTRTLTLDMLTAGALIRYPLYFDWTLRIYTTPEAVVAALAPGARRELDLIRGNPTRLPLKMFRWSRNVIRHVIWRYG</sequence>
<dbReference type="CDD" id="cd16439">
    <property type="entry name" value="beta_Kdo_transferase_KpsC_2"/>
    <property type="match status" value="1"/>
</dbReference>
<evidence type="ECO:0000313" key="1">
    <source>
        <dbReference type="EMBL" id="MEN2472011.1"/>
    </source>
</evidence>
<organism evidence="1 2">
    <name type="scientific">Burkholderia theae</name>
    <dbReference type="NCBI Taxonomy" id="3143496"/>
    <lineage>
        <taxon>Bacteria</taxon>
        <taxon>Pseudomonadati</taxon>
        <taxon>Pseudomonadota</taxon>
        <taxon>Betaproteobacteria</taxon>
        <taxon>Burkholderiales</taxon>
        <taxon>Burkholderiaceae</taxon>
        <taxon>Burkholderia</taxon>
    </lineage>
</organism>
<dbReference type="EMBL" id="JBCPYA010000007">
    <property type="protein sequence ID" value="MEN2472011.1"/>
    <property type="molecule type" value="Genomic_DNA"/>
</dbReference>
<keyword evidence="2" id="KW-1185">Reference proteome</keyword>
<evidence type="ECO:0000313" key="2">
    <source>
        <dbReference type="Proteomes" id="UP001466933"/>
    </source>
</evidence>
<dbReference type="InterPro" id="IPR007833">
    <property type="entry name" value="Capsule_polysaccharide_synth"/>
</dbReference>
<comment type="caution">
    <text evidence="1">The sequence shown here is derived from an EMBL/GenBank/DDBJ whole genome shotgun (WGS) entry which is preliminary data.</text>
</comment>
<reference evidence="1 2" key="1">
    <citation type="submission" date="2024-05" db="EMBL/GenBank/DDBJ databases">
        <title>Burkholderia sp. Nov. a novel bacteria isolated from rhizosphere soil of Camellia sinensis.</title>
        <authorList>
            <person name="Dong Y."/>
        </authorList>
    </citation>
    <scope>NUCLEOTIDE SEQUENCE [LARGE SCALE GENOMIC DNA]</scope>
    <source>
        <strain evidence="1 2">GS2Y</strain>
    </source>
</reference>